<proteinExistence type="predicted"/>
<evidence type="ECO:0000313" key="3">
    <source>
        <dbReference type="Proteomes" id="UP001589610"/>
    </source>
</evidence>
<evidence type="ECO:0000256" key="1">
    <source>
        <dbReference type="SAM" id="MobiDB-lite"/>
    </source>
</evidence>
<comment type="caution">
    <text evidence="2">The sequence shown here is derived from an EMBL/GenBank/DDBJ whole genome shotgun (WGS) entry which is preliminary data.</text>
</comment>
<dbReference type="Proteomes" id="UP001589610">
    <property type="component" value="Unassembled WGS sequence"/>
</dbReference>
<organism evidence="2 3">
    <name type="scientific">Streptosporangium vulgare</name>
    <dbReference type="NCBI Taxonomy" id="46190"/>
    <lineage>
        <taxon>Bacteria</taxon>
        <taxon>Bacillati</taxon>
        <taxon>Actinomycetota</taxon>
        <taxon>Actinomycetes</taxon>
        <taxon>Streptosporangiales</taxon>
        <taxon>Streptosporangiaceae</taxon>
        <taxon>Streptosporangium</taxon>
    </lineage>
</organism>
<dbReference type="EMBL" id="JBHMBS010000014">
    <property type="protein sequence ID" value="MFB9679088.1"/>
    <property type="molecule type" value="Genomic_DNA"/>
</dbReference>
<keyword evidence="3" id="KW-1185">Reference proteome</keyword>
<reference evidence="2 3" key="1">
    <citation type="submission" date="2024-09" db="EMBL/GenBank/DDBJ databases">
        <authorList>
            <person name="Sun Q."/>
            <person name="Mori K."/>
        </authorList>
    </citation>
    <scope>NUCLEOTIDE SEQUENCE [LARGE SCALE GENOMIC DNA]</scope>
    <source>
        <strain evidence="2 3">JCM 3028</strain>
    </source>
</reference>
<evidence type="ECO:0000313" key="2">
    <source>
        <dbReference type="EMBL" id="MFB9679088.1"/>
    </source>
</evidence>
<name>A0ABV5TIZ8_9ACTN</name>
<dbReference type="RefSeq" id="WP_344749331.1">
    <property type="nucleotide sequence ID" value="NZ_BAAAWW010000191.1"/>
</dbReference>
<feature type="region of interest" description="Disordered" evidence="1">
    <location>
        <begin position="493"/>
        <end position="519"/>
    </location>
</feature>
<accession>A0ABV5TIZ8</accession>
<sequence>MEVELARPMLALNRATLPGDTEVYVLPRLLKIVSDKRGITLGGQRRTYSNVEFVAVHFDQHAGSAAEAEAQLRERLAVIDSLKTDLYRHADDRRLSGVITATSTGLYTAFKQARLDPVMRAGLDPTLVRDALIAPQTYPVPNDDLNMLIHYTVGIAPDKLGPALTGIAALTRDLSGSGNQSKQHATRAEAVGLHCAGLIPHGTVLPAHVPELAGYLALVFTQVAAFADIVANSGVGGGATAQPKNYVAALSRVPMRTIFDSLHDDVRAAIRGRADAISDHIGDRIVPAFSDDDSRHITNQPITIGDYIASALGGGPAVDQERVFGGMNETGLDPSVHGAADPDATTGRGVPVELRAYGTRYPSWATFVGEAVTLLRWSRGMALSDFPKTGSTDHWLPEVTRLLDEYEANVRKVRREIPPARDESMFAVNWNVTTLHRRIAETLKEYPGFPGHARGPGWQPTDLAGLTCYQRYAALTQGLGALIEGFDPNPFPPPFDFSGPFAEEEADKGKESDESMETD</sequence>
<gene>
    <name evidence="2" type="ORF">ACFFRH_26725</name>
</gene>
<protein>
    <submittedName>
        <fullName evidence="2">Uncharacterized protein</fullName>
    </submittedName>
</protein>